<dbReference type="SUPFAM" id="SSF55347">
    <property type="entry name" value="Glyceraldehyde-3-phosphate dehydrogenase-like, C-terminal domain"/>
    <property type="match status" value="1"/>
</dbReference>
<dbReference type="Gene3D" id="3.30.360.10">
    <property type="entry name" value="Dihydrodipicolinate Reductase, domain 2"/>
    <property type="match status" value="1"/>
</dbReference>
<proteinExistence type="inferred from homology"/>
<dbReference type="EMBL" id="JBHSJG010000018">
    <property type="protein sequence ID" value="MFC4987216.1"/>
    <property type="molecule type" value="Genomic_DNA"/>
</dbReference>
<dbReference type="PANTHER" id="PTHR43708">
    <property type="entry name" value="CONSERVED EXPRESSED OXIDOREDUCTASE (EUROFUNG)"/>
    <property type="match status" value="1"/>
</dbReference>
<dbReference type="AlphaFoldDB" id="A0ABD5QBR5"/>
<feature type="domain" description="Gfo/Idh/MocA-like oxidoreductase N-terminal" evidence="3">
    <location>
        <begin position="27"/>
        <end position="146"/>
    </location>
</feature>
<dbReference type="InterPro" id="IPR051317">
    <property type="entry name" value="Gfo/Idh/MocA_oxidoreduct"/>
</dbReference>
<comment type="similarity">
    <text evidence="1">Belongs to the Gfo/Idh/MocA family.</text>
</comment>
<evidence type="ECO:0000259" key="3">
    <source>
        <dbReference type="Pfam" id="PF01408"/>
    </source>
</evidence>
<evidence type="ECO:0000313" key="5">
    <source>
        <dbReference type="EMBL" id="MFC4987216.1"/>
    </source>
</evidence>
<name>A0ABD5QBR5_9EURY</name>
<evidence type="ECO:0000259" key="4">
    <source>
        <dbReference type="Pfam" id="PF02894"/>
    </source>
</evidence>
<reference evidence="5 6" key="1">
    <citation type="journal article" date="2019" name="Int. J. Syst. Evol. Microbiol.">
        <title>The Global Catalogue of Microorganisms (GCM) 10K type strain sequencing project: providing services to taxonomists for standard genome sequencing and annotation.</title>
        <authorList>
            <consortium name="The Broad Institute Genomics Platform"/>
            <consortium name="The Broad Institute Genome Sequencing Center for Infectious Disease"/>
            <person name="Wu L."/>
            <person name="Ma J."/>
        </authorList>
    </citation>
    <scope>NUCLEOTIDE SEQUENCE [LARGE SCALE GENOMIC DNA]</scope>
    <source>
        <strain evidence="5 6">CGMCC 1.15824</strain>
    </source>
</reference>
<keyword evidence="2" id="KW-0560">Oxidoreductase</keyword>
<dbReference type="RefSeq" id="WP_224828495.1">
    <property type="nucleotide sequence ID" value="NZ_JAIVEF010000007.1"/>
</dbReference>
<gene>
    <name evidence="5" type="ORF">ACFPFO_05430</name>
</gene>
<dbReference type="Gene3D" id="3.40.50.720">
    <property type="entry name" value="NAD(P)-binding Rossmann-like Domain"/>
    <property type="match status" value="1"/>
</dbReference>
<dbReference type="PANTHER" id="PTHR43708:SF5">
    <property type="entry name" value="CONSERVED EXPRESSED OXIDOREDUCTASE (EUROFUNG)-RELATED"/>
    <property type="match status" value="1"/>
</dbReference>
<feature type="domain" description="Gfo/Idh/MocA-like oxidoreductase C-terminal" evidence="4">
    <location>
        <begin position="181"/>
        <end position="350"/>
    </location>
</feature>
<dbReference type="InterPro" id="IPR036291">
    <property type="entry name" value="NAD(P)-bd_dom_sf"/>
</dbReference>
<evidence type="ECO:0000256" key="1">
    <source>
        <dbReference type="ARBA" id="ARBA00010928"/>
    </source>
</evidence>
<dbReference type="InterPro" id="IPR004104">
    <property type="entry name" value="Gfo/Idh/MocA-like_OxRdtase_C"/>
</dbReference>
<sequence length="365" mass="40191">MSYTAGIIGTGGIAGMGILGMHDAEEIGQTKIEASHAGGFDATEEIELVAVADVDEGKLTRFGEAWEIPDDRRYVGHDAMLAAEDLDIISVCTPSYLHHDHVVDAARSTADPSLIWCEKPIASQVSDAEEMVDVCADTETELLVNHSFRFTDKLQQLRQLIHEENLLGEIRSVSTQFRMELLRNSTHLLDTLVYLLDARAERVSGYITGENEAVESLEAGEQVDDSGGGGFVVMDDGTFVTVDCTLPREISSMTFNVVGTEGKLYMNNDDGEWRYWSLEDGDHVERPLPGIEGAWTWDDDYQRAFANAAAHIVDVLEGEAENGSTGEEATRSLEIIIAFYLSHYTDGQVEIPLARPLRDVTVTSW</sequence>
<dbReference type="Proteomes" id="UP001595925">
    <property type="component" value="Unassembled WGS sequence"/>
</dbReference>
<comment type="caution">
    <text evidence="5">The sequence shown here is derived from an EMBL/GenBank/DDBJ whole genome shotgun (WGS) entry which is preliminary data.</text>
</comment>
<accession>A0ABD5QBR5</accession>
<evidence type="ECO:0000256" key="2">
    <source>
        <dbReference type="ARBA" id="ARBA00023002"/>
    </source>
</evidence>
<protein>
    <submittedName>
        <fullName evidence="5">Gfo/Idh/MocA family protein</fullName>
    </submittedName>
</protein>
<organism evidence="5 6">
    <name type="scientific">Saliphagus infecundisoli</name>
    <dbReference type="NCBI Taxonomy" id="1849069"/>
    <lineage>
        <taxon>Archaea</taxon>
        <taxon>Methanobacteriati</taxon>
        <taxon>Methanobacteriota</taxon>
        <taxon>Stenosarchaea group</taxon>
        <taxon>Halobacteria</taxon>
        <taxon>Halobacteriales</taxon>
        <taxon>Natrialbaceae</taxon>
        <taxon>Saliphagus</taxon>
    </lineage>
</organism>
<dbReference type="Pfam" id="PF02894">
    <property type="entry name" value="GFO_IDH_MocA_C"/>
    <property type="match status" value="1"/>
</dbReference>
<dbReference type="Pfam" id="PF01408">
    <property type="entry name" value="GFO_IDH_MocA"/>
    <property type="match status" value="1"/>
</dbReference>
<evidence type="ECO:0000313" key="6">
    <source>
        <dbReference type="Proteomes" id="UP001595925"/>
    </source>
</evidence>
<dbReference type="GO" id="GO:0016491">
    <property type="term" value="F:oxidoreductase activity"/>
    <property type="evidence" value="ECO:0007669"/>
    <property type="project" value="UniProtKB-KW"/>
</dbReference>
<dbReference type="SUPFAM" id="SSF51735">
    <property type="entry name" value="NAD(P)-binding Rossmann-fold domains"/>
    <property type="match status" value="1"/>
</dbReference>
<dbReference type="InterPro" id="IPR000683">
    <property type="entry name" value="Gfo/Idh/MocA-like_OxRdtase_N"/>
</dbReference>
<keyword evidence="6" id="KW-1185">Reference proteome</keyword>